<organism evidence="1 2">
    <name type="scientific">Holotrichia oblita</name>
    <name type="common">Chafer beetle</name>
    <dbReference type="NCBI Taxonomy" id="644536"/>
    <lineage>
        <taxon>Eukaryota</taxon>
        <taxon>Metazoa</taxon>
        <taxon>Ecdysozoa</taxon>
        <taxon>Arthropoda</taxon>
        <taxon>Hexapoda</taxon>
        <taxon>Insecta</taxon>
        <taxon>Pterygota</taxon>
        <taxon>Neoptera</taxon>
        <taxon>Endopterygota</taxon>
        <taxon>Coleoptera</taxon>
        <taxon>Polyphaga</taxon>
        <taxon>Scarabaeiformia</taxon>
        <taxon>Scarabaeidae</taxon>
        <taxon>Melolonthinae</taxon>
        <taxon>Holotrichia</taxon>
    </lineage>
</organism>
<sequence>MKKIEYRAVIKFLTRQGKSVVTIMNEMSLVYGDSCPGKTMVYKWHSLFKQRRESLEDDPRPGRSIESCEVRSQIALIVLIRNMFWQLFWFTVEYGLCREHNELRAYGAGLLSSYGELQYCLEGKAEVRPFEPSKTCEQKYPITEYQPVYFEAESFDDAKEKMIKFAETIPRSFSVRYNPYTQSIEVLDSKLQVETLIRNLNQETQKLLNVFKKL</sequence>
<protein>
    <submittedName>
        <fullName evidence="1">Aromatic amino acid hydroxylase</fullName>
    </submittedName>
</protein>
<evidence type="ECO:0000313" key="2">
    <source>
        <dbReference type="Proteomes" id="UP001056778"/>
    </source>
</evidence>
<proteinExistence type="predicted"/>
<reference evidence="1" key="1">
    <citation type="submission" date="2022-04" db="EMBL/GenBank/DDBJ databases">
        <title>Chromosome-scale genome assembly of Holotrichia oblita Faldermann.</title>
        <authorList>
            <person name="Rongchong L."/>
        </authorList>
    </citation>
    <scope>NUCLEOTIDE SEQUENCE</scope>
    <source>
        <strain evidence="1">81SQS9</strain>
    </source>
</reference>
<gene>
    <name evidence="1" type="ORF">MML48_1g01142</name>
</gene>
<dbReference type="Proteomes" id="UP001056778">
    <property type="component" value="Chromosome 1"/>
</dbReference>
<dbReference type="EMBL" id="CM043015">
    <property type="protein sequence ID" value="KAI4470786.1"/>
    <property type="molecule type" value="Genomic_DNA"/>
</dbReference>
<accession>A0ACB9TVH5</accession>
<name>A0ACB9TVH5_HOLOL</name>
<comment type="caution">
    <text evidence="1">The sequence shown here is derived from an EMBL/GenBank/DDBJ whole genome shotgun (WGS) entry which is preliminary data.</text>
</comment>
<evidence type="ECO:0000313" key="1">
    <source>
        <dbReference type="EMBL" id="KAI4470786.1"/>
    </source>
</evidence>
<keyword evidence="2" id="KW-1185">Reference proteome</keyword>